<feature type="signal peptide" evidence="1">
    <location>
        <begin position="1"/>
        <end position="19"/>
    </location>
</feature>
<comment type="caution">
    <text evidence="3">The sequence shown here is derived from an EMBL/GenBank/DDBJ whole genome shotgun (WGS) entry which is preliminary data.</text>
</comment>
<dbReference type="InterPro" id="IPR007110">
    <property type="entry name" value="Ig-like_dom"/>
</dbReference>
<dbReference type="AlphaFoldDB" id="A0ABD0L822"/>
<feature type="domain" description="Ig-like" evidence="2">
    <location>
        <begin position="23"/>
        <end position="129"/>
    </location>
</feature>
<name>A0ABD0L822_9CAEN</name>
<dbReference type="InterPro" id="IPR036179">
    <property type="entry name" value="Ig-like_dom_sf"/>
</dbReference>
<protein>
    <recommendedName>
        <fullName evidence="2">Ig-like domain-containing protein</fullName>
    </recommendedName>
</protein>
<proteinExistence type="predicted"/>
<dbReference type="InterPro" id="IPR003599">
    <property type="entry name" value="Ig_sub"/>
</dbReference>
<dbReference type="PROSITE" id="PS50835">
    <property type="entry name" value="IG_LIKE"/>
    <property type="match status" value="1"/>
</dbReference>
<sequence length="146" mass="16152">MKALALVVIILGIIFLVLLDDTPHCTVPSVHKGQNATLTCFFELNVNSTDERHGFIVHFYGDETKAVLRCTWDSDSSLGCDVKTGYYFNNQASNTIDLIILEARENQTGTYGCQIIGRDPGTGNTCNFTLKADKSLAVRTSYQCMF</sequence>
<keyword evidence="1" id="KW-0732">Signal</keyword>
<dbReference type="SMART" id="SM00409">
    <property type="entry name" value="IG"/>
    <property type="match status" value="1"/>
</dbReference>
<dbReference type="InterPro" id="IPR013783">
    <property type="entry name" value="Ig-like_fold"/>
</dbReference>
<dbReference type="SUPFAM" id="SSF48726">
    <property type="entry name" value="Immunoglobulin"/>
    <property type="match status" value="1"/>
</dbReference>
<evidence type="ECO:0000256" key="1">
    <source>
        <dbReference type="SAM" id="SignalP"/>
    </source>
</evidence>
<organism evidence="3 4">
    <name type="scientific">Batillaria attramentaria</name>
    <dbReference type="NCBI Taxonomy" id="370345"/>
    <lineage>
        <taxon>Eukaryota</taxon>
        <taxon>Metazoa</taxon>
        <taxon>Spiralia</taxon>
        <taxon>Lophotrochozoa</taxon>
        <taxon>Mollusca</taxon>
        <taxon>Gastropoda</taxon>
        <taxon>Caenogastropoda</taxon>
        <taxon>Sorbeoconcha</taxon>
        <taxon>Cerithioidea</taxon>
        <taxon>Batillariidae</taxon>
        <taxon>Batillaria</taxon>
    </lineage>
</organism>
<dbReference type="Gene3D" id="2.60.40.10">
    <property type="entry name" value="Immunoglobulins"/>
    <property type="match status" value="1"/>
</dbReference>
<evidence type="ECO:0000313" key="4">
    <source>
        <dbReference type="Proteomes" id="UP001519460"/>
    </source>
</evidence>
<dbReference type="EMBL" id="JACVVK020000075">
    <property type="protein sequence ID" value="KAK7495433.1"/>
    <property type="molecule type" value="Genomic_DNA"/>
</dbReference>
<accession>A0ABD0L822</accession>
<dbReference type="Proteomes" id="UP001519460">
    <property type="component" value="Unassembled WGS sequence"/>
</dbReference>
<evidence type="ECO:0000259" key="2">
    <source>
        <dbReference type="PROSITE" id="PS50835"/>
    </source>
</evidence>
<feature type="non-terminal residue" evidence="3">
    <location>
        <position position="146"/>
    </location>
</feature>
<feature type="chain" id="PRO_5044882459" description="Ig-like domain-containing protein" evidence="1">
    <location>
        <begin position="20"/>
        <end position="146"/>
    </location>
</feature>
<reference evidence="3 4" key="1">
    <citation type="journal article" date="2023" name="Sci. Data">
        <title>Genome assembly of the Korean intertidal mud-creeper Batillaria attramentaria.</title>
        <authorList>
            <person name="Patra A.K."/>
            <person name="Ho P.T."/>
            <person name="Jun S."/>
            <person name="Lee S.J."/>
            <person name="Kim Y."/>
            <person name="Won Y.J."/>
        </authorList>
    </citation>
    <scope>NUCLEOTIDE SEQUENCE [LARGE SCALE GENOMIC DNA]</scope>
    <source>
        <strain evidence="3">Wonlab-2016</strain>
    </source>
</reference>
<gene>
    <name evidence="3" type="ORF">BaRGS_00013372</name>
</gene>
<evidence type="ECO:0000313" key="3">
    <source>
        <dbReference type="EMBL" id="KAK7495433.1"/>
    </source>
</evidence>
<keyword evidence="4" id="KW-1185">Reference proteome</keyword>